<accession>A0AAV5VPV8</accession>
<evidence type="ECO:0000313" key="2">
    <source>
        <dbReference type="Proteomes" id="UP001432322"/>
    </source>
</evidence>
<feature type="non-terminal residue" evidence="1">
    <location>
        <position position="1"/>
    </location>
</feature>
<protein>
    <submittedName>
        <fullName evidence="1">Uncharacterized protein</fullName>
    </submittedName>
</protein>
<gene>
    <name evidence="1" type="ORF">PFISCL1PPCAC_11898</name>
</gene>
<dbReference type="Gene3D" id="3.40.50.300">
    <property type="entry name" value="P-loop containing nucleotide triphosphate hydrolases"/>
    <property type="match status" value="1"/>
</dbReference>
<dbReference type="AlphaFoldDB" id="A0AAV5VPV8"/>
<proteinExistence type="predicted"/>
<comment type="caution">
    <text evidence="1">The sequence shown here is derived from an EMBL/GenBank/DDBJ whole genome shotgun (WGS) entry which is preliminary data.</text>
</comment>
<keyword evidence="2" id="KW-1185">Reference proteome</keyword>
<dbReference type="EMBL" id="BTSY01000003">
    <property type="protein sequence ID" value="GMT20601.1"/>
    <property type="molecule type" value="Genomic_DNA"/>
</dbReference>
<sequence length="68" mass="7487">KEENHITGLSFAAVSQTLDKGSHCLIYTDRPQSIERMKSLKGLEPLVILIDASSSEEIMRCVVPVFGP</sequence>
<dbReference type="InterPro" id="IPR027417">
    <property type="entry name" value="P-loop_NTPase"/>
</dbReference>
<reference evidence="1" key="1">
    <citation type="submission" date="2023-10" db="EMBL/GenBank/DDBJ databases">
        <title>Genome assembly of Pristionchus species.</title>
        <authorList>
            <person name="Yoshida K."/>
            <person name="Sommer R.J."/>
        </authorList>
    </citation>
    <scope>NUCLEOTIDE SEQUENCE</scope>
    <source>
        <strain evidence="1">RS5133</strain>
    </source>
</reference>
<dbReference type="Proteomes" id="UP001432322">
    <property type="component" value="Unassembled WGS sequence"/>
</dbReference>
<organism evidence="1 2">
    <name type="scientific">Pristionchus fissidentatus</name>
    <dbReference type="NCBI Taxonomy" id="1538716"/>
    <lineage>
        <taxon>Eukaryota</taxon>
        <taxon>Metazoa</taxon>
        <taxon>Ecdysozoa</taxon>
        <taxon>Nematoda</taxon>
        <taxon>Chromadorea</taxon>
        <taxon>Rhabditida</taxon>
        <taxon>Rhabditina</taxon>
        <taxon>Diplogasteromorpha</taxon>
        <taxon>Diplogasteroidea</taxon>
        <taxon>Neodiplogasteridae</taxon>
        <taxon>Pristionchus</taxon>
    </lineage>
</organism>
<evidence type="ECO:0000313" key="1">
    <source>
        <dbReference type="EMBL" id="GMT20601.1"/>
    </source>
</evidence>
<name>A0AAV5VPV8_9BILA</name>